<evidence type="ECO:0000256" key="4">
    <source>
        <dbReference type="ARBA" id="ARBA00022833"/>
    </source>
</evidence>
<keyword evidence="7 9" id="KW-0371">Homeobox</keyword>
<dbReference type="Pfam" id="PF00046">
    <property type="entry name" value="Homeodomain"/>
    <property type="match status" value="1"/>
</dbReference>
<keyword evidence="2" id="KW-0479">Metal-binding</keyword>
<dbReference type="GO" id="GO:0000981">
    <property type="term" value="F:DNA-binding transcription factor activity, RNA polymerase II-specific"/>
    <property type="evidence" value="ECO:0007669"/>
    <property type="project" value="InterPro"/>
</dbReference>
<dbReference type="AlphaFoldDB" id="A0A1I8G5U8"/>
<evidence type="ECO:0000256" key="11">
    <source>
        <dbReference type="SAM" id="MobiDB-lite"/>
    </source>
</evidence>
<evidence type="ECO:0000256" key="9">
    <source>
        <dbReference type="PROSITE-ProRule" id="PRU00108"/>
    </source>
</evidence>
<evidence type="ECO:0000256" key="8">
    <source>
        <dbReference type="ARBA" id="ARBA00023242"/>
    </source>
</evidence>
<dbReference type="PROSITE" id="PS50071">
    <property type="entry name" value="HOMEOBOX_2"/>
    <property type="match status" value="1"/>
</dbReference>
<dbReference type="PANTHER" id="PTHR24204:SF8">
    <property type="entry name" value="TAILUP, ISOFORM A"/>
    <property type="match status" value="1"/>
</dbReference>
<name>A0A1I8G5U8_9PLAT</name>
<dbReference type="InterPro" id="IPR001356">
    <property type="entry name" value="HD"/>
</dbReference>
<dbReference type="PANTHER" id="PTHR24204">
    <property type="entry name" value="INSULIN GENE ENHANCER PROTEIN"/>
    <property type="match status" value="1"/>
</dbReference>
<evidence type="ECO:0000256" key="6">
    <source>
        <dbReference type="ARBA" id="ARBA00023125"/>
    </source>
</evidence>
<keyword evidence="8 9" id="KW-0539">Nucleus</keyword>
<evidence type="ECO:0000259" key="12">
    <source>
        <dbReference type="PROSITE" id="PS50071"/>
    </source>
</evidence>
<evidence type="ECO:0000256" key="10">
    <source>
        <dbReference type="RuleBase" id="RU000682"/>
    </source>
</evidence>
<dbReference type="WBParaSite" id="maker-uti_cns_0000848-snap-gene-0.1-mRNA-1">
    <property type="protein sequence ID" value="maker-uti_cns_0000848-snap-gene-0.1-mRNA-1"/>
    <property type="gene ID" value="maker-uti_cns_0000848-snap-gene-0.1"/>
</dbReference>
<dbReference type="GO" id="GO:0005634">
    <property type="term" value="C:nucleus"/>
    <property type="evidence" value="ECO:0007669"/>
    <property type="project" value="UniProtKB-SubCell"/>
</dbReference>
<sequence>NDEDSASQSTASEPAVSNGVGSGTGASSGAAAGGGKRGKTVCGGGGGGGKDSSKATRVRTVLNEKQLHTLRTCYAANPRPDALMKEQLVEMTGLSPRVIRVWFQNKRCKDKKKQLLMKQMEHQQQKPLFQQLVGAYQSLFAADSAELGKYACDADADYEEEQELGEDDEADREEAGLREANEESGASLPEPEPEVRRDDGTFSTPDEGLRTFSTPDAGLRICSTADEDSGPSQLQMSDSGPAQLQVRDSGSAQLQMSDSGPSQLQMRDSGPAQLQMSDSGPAQLQVRDSGSAQLQMSDSGPAQLQEKTPRRARLQRNRLADPKSLNTENGNADKAEQTGVLTKPGCLPFPYRSLQPSQPTDTTDFRVHYWFYVYLYSSEVDRLMAPFMDLDKRFATDRRLLVIMNKSGARISLGSLELYKSLPRRVVIVRAASWDRIVRAVLEMEDLLPDFMRYACHPVLMDNSTLQFNCTNFLQTAGIVRITQPLT</sequence>
<evidence type="ECO:0000313" key="13">
    <source>
        <dbReference type="Proteomes" id="UP000095280"/>
    </source>
</evidence>
<keyword evidence="6 9" id="KW-0238">DNA-binding</keyword>
<dbReference type="Gene3D" id="1.10.10.60">
    <property type="entry name" value="Homeodomain-like"/>
    <property type="match status" value="1"/>
</dbReference>
<evidence type="ECO:0000313" key="14">
    <source>
        <dbReference type="WBParaSite" id="maker-uti_cns_0000848-snap-gene-0.1-mRNA-1"/>
    </source>
</evidence>
<feature type="region of interest" description="Disordered" evidence="11">
    <location>
        <begin position="1"/>
        <end position="56"/>
    </location>
</feature>
<evidence type="ECO:0000256" key="7">
    <source>
        <dbReference type="ARBA" id="ARBA00023155"/>
    </source>
</evidence>
<feature type="compositionally biased region" description="Polar residues" evidence="11">
    <location>
        <begin position="230"/>
        <end position="306"/>
    </location>
</feature>
<keyword evidence="13" id="KW-1185">Reference proteome</keyword>
<evidence type="ECO:0000256" key="2">
    <source>
        <dbReference type="ARBA" id="ARBA00022723"/>
    </source>
</evidence>
<organism evidence="13 14">
    <name type="scientific">Macrostomum lignano</name>
    <dbReference type="NCBI Taxonomy" id="282301"/>
    <lineage>
        <taxon>Eukaryota</taxon>
        <taxon>Metazoa</taxon>
        <taxon>Spiralia</taxon>
        <taxon>Lophotrochozoa</taxon>
        <taxon>Platyhelminthes</taxon>
        <taxon>Rhabditophora</taxon>
        <taxon>Macrostomorpha</taxon>
        <taxon>Macrostomida</taxon>
        <taxon>Macrostomidae</taxon>
        <taxon>Macrostomum</taxon>
    </lineage>
</organism>
<dbReference type="FunFam" id="1.10.10.60:FF:000041">
    <property type="entry name" value="insulin gene enhancer protein ISL-1"/>
    <property type="match status" value="1"/>
</dbReference>
<dbReference type="InterPro" id="IPR017970">
    <property type="entry name" value="Homeobox_CS"/>
</dbReference>
<comment type="subcellular location">
    <subcellularLocation>
        <location evidence="1 9 10">Nucleus</location>
    </subcellularLocation>
</comment>
<evidence type="ECO:0000256" key="3">
    <source>
        <dbReference type="ARBA" id="ARBA00022737"/>
    </source>
</evidence>
<dbReference type="Proteomes" id="UP000095280">
    <property type="component" value="Unplaced"/>
</dbReference>
<dbReference type="SMART" id="SM00389">
    <property type="entry name" value="HOX"/>
    <property type="match status" value="1"/>
</dbReference>
<keyword evidence="5" id="KW-0440">LIM domain</keyword>
<protein>
    <submittedName>
        <fullName evidence="14">Homeobox domain-containing protein</fullName>
    </submittedName>
</protein>
<dbReference type="GO" id="GO:0048665">
    <property type="term" value="P:neuron fate specification"/>
    <property type="evidence" value="ECO:0007669"/>
    <property type="project" value="InterPro"/>
</dbReference>
<dbReference type="GO" id="GO:0007409">
    <property type="term" value="P:axonogenesis"/>
    <property type="evidence" value="ECO:0007669"/>
    <property type="project" value="TreeGrafter"/>
</dbReference>
<dbReference type="GO" id="GO:0003677">
    <property type="term" value="F:DNA binding"/>
    <property type="evidence" value="ECO:0007669"/>
    <property type="project" value="UniProtKB-UniRule"/>
</dbReference>
<feature type="compositionally biased region" description="Gly residues" evidence="11">
    <location>
        <begin position="20"/>
        <end position="50"/>
    </location>
</feature>
<accession>A0A1I8G5U8</accession>
<keyword evidence="4" id="KW-0862">Zinc</keyword>
<dbReference type="PROSITE" id="PS00027">
    <property type="entry name" value="HOMEOBOX_1"/>
    <property type="match status" value="1"/>
</dbReference>
<keyword evidence="3" id="KW-0677">Repeat</keyword>
<evidence type="ECO:0000256" key="1">
    <source>
        <dbReference type="ARBA" id="ARBA00004123"/>
    </source>
</evidence>
<reference evidence="14" key="1">
    <citation type="submission" date="2016-11" db="UniProtKB">
        <authorList>
            <consortium name="WormBaseParasite"/>
        </authorList>
    </citation>
    <scope>IDENTIFICATION</scope>
</reference>
<dbReference type="InterPro" id="IPR009057">
    <property type="entry name" value="Homeodomain-like_sf"/>
</dbReference>
<dbReference type="GO" id="GO:0045944">
    <property type="term" value="P:positive regulation of transcription by RNA polymerase II"/>
    <property type="evidence" value="ECO:0007669"/>
    <property type="project" value="InterPro"/>
</dbReference>
<feature type="DNA-binding region" description="Homeobox" evidence="9">
    <location>
        <begin position="55"/>
        <end position="114"/>
    </location>
</feature>
<dbReference type="InterPro" id="IPR047169">
    <property type="entry name" value="ISL1/2-like"/>
</dbReference>
<dbReference type="SUPFAM" id="SSF46689">
    <property type="entry name" value="Homeodomain-like"/>
    <property type="match status" value="1"/>
</dbReference>
<feature type="compositionally biased region" description="Polar residues" evidence="11">
    <location>
        <begin position="1"/>
        <end position="12"/>
    </location>
</feature>
<feature type="domain" description="Homeobox" evidence="12">
    <location>
        <begin position="53"/>
        <end position="113"/>
    </location>
</feature>
<dbReference type="CDD" id="cd00086">
    <property type="entry name" value="homeodomain"/>
    <property type="match status" value="1"/>
</dbReference>
<feature type="region of interest" description="Disordered" evidence="11">
    <location>
        <begin position="159"/>
        <end position="337"/>
    </location>
</feature>
<proteinExistence type="predicted"/>
<evidence type="ECO:0000256" key="5">
    <source>
        <dbReference type="ARBA" id="ARBA00023038"/>
    </source>
</evidence>
<feature type="compositionally biased region" description="Acidic residues" evidence="11">
    <location>
        <begin position="159"/>
        <end position="172"/>
    </location>
</feature>
<dbReference type="GO" id="GO:0046872">
    <property type="term" value="F:metal ion binding"/>
    <property type="evidence" value="ECO:0007669"/>
    <property type="project" value="UniProtKB-KW"/>
</dbReference>